<reference evidence="1 2" key="1">
    <citation type="journal article" date="2011" name="J. Gen. Appl. Microbiol.">
        <title>Draft genome sequencing of the enigmatic yeast Saitoella complicata.</title>
        <authorList>
            <person name="Nishida H."/>
            <person name="Hamamoto M."/>
            <person name="Sugiyama J."/>
        </authorList>
    </citation>
    <scope>NUCLEOTIDE SEQUENCE [LARGE SCALE GENOMIC DNA]</scope>
    <source>
        <strain evidence="1 2">NRRL Y-17804</strain>
    </source>
</reference>
<organism evidence="1 2">
    <name type="scientific">Saitoella complicata (strain BCRC 22490 / CBS 7301 / JCM 7358 / NBRC 10748 / NRRL Y-17804)</name>
    <dbReference type="NCBI Taxonomy" id="698492"/>
    <lineage>
        <taxon>Eukaryota</taxon>
        <taxon>Fungi</taxon>
        <taxon>Dikarya</taxon>
        <taxon>Ascomycota</taxon>
        <taxon>Taphrinomycotina</taxon>
        <taxon>Taphrinomycotina incertae sedis</taxon>
        <taxon>Saitoella</taxon>
    </lineage>
</organism>
<dbReference type="AlphaFoldDB" id="A0A0E9NJI5"/>
<keyword evidence="2" id="KW-1185">Reference proteome</keyword>
<sequence length="170" mass="18742">MDMGVLQFLEDLGVFLCGFRFATGQGLAKGTAFDCYGYTHLLCFCCLKHTRTLRYDSIVRYDHRSSTELLSPRISCIKSCNLLITDATRASSRQLGIGASNSYNRQAAVWSSARCGHGCAGADTSMSVRRRDDVDVSSDRLWFGTEVDGGYTYGLRDGPVRRAIPLTISD</sequence>
<gene>
    <name evidence="1" type="ORF">G7K_4139-t1</name>
</gene>
<protein>
    <submittedName>
        <fullName evidence="1">Uncharacterized protein</fullName>
    </submittedName>
</protein>
<comment type="caution">
    <text evidence="1">The sequence shown here is derived from an EMBL/GenBank/DDBJ whole genome shotgun (WGS) entry which is preliminary data.</text>
</comment>
<reference evidence="1 2" key="3">
    <citation type="journal article" date="2015" name="Genome Announc.">
        <title>Draft Genome Sequence of the Archiascomycetous Yeast Saitoella complicata.</title>
        <authorList>
            <person name="Yamauchi K."/>
            <person name="Kondo S."/>
            <person name="Hamamoto M."/>
            <person name="Takahashi Y."/>
            <person name="Ogura Y."/>
            <person name="Hayashi T."/>
            <person name="Nishida H."/>
        </authorList>
    </citation>
    <scope>NUCLEOTIDE SEQUENCE [LARGE SCALE GENOMIC DNA]</scope>
    <source>
        <strain evidence="1 2">NRRL Y-17804</strain>
    </source>
</reference>
<reference evidence="1 2" key="2">
    <citation type="journal article" date="2014" name="J. Gen. Appl. Microbiol.">
        <title>The early diverging ascomycetous budding yeast Saitoella complicata has three histone deacetylases belonging to the Clr6, Hos2, and Rpd3 lineages.</title>
        <authorList>
            <person name="Nishida H."/>
            <person name="Matsumoto T."/>
            <person name="Kondo S."/>
            <person name="Hamamoto M."/>
            <person name="Yoshikawa H."/>
        </authorList>
    </citation>
    <scope>NUCLEOTIDE SEQUENCE [LARGE SCALE GENOMIC DNA]</scope>
    <source>
        <strain evidence="1 2">NRRL Y-17804</strain>
    </source>
</reference>
<dbReference type="EMBL" id="BACD03000028">
    <property type="protein sequence ID" value="GAO50004.1"/>
    <property type="molecule type" value="Genomic_DNA"/>
</dbReference>
<proteinExistence type="predicted"/>
<evidence type="ECO:0000313" key="1">
    <source>
        <dbReference type="EMBL" id="GAO50004.1"/>
    </source>
</evidence>
<dbReference type="Proteomes" id="UP000033140">
    <property type="component" value="Unassembled WGS sequence"/>
</dbReference>
<accession>A0A0E9NJI5</accession>
<name>A0A0E9NJI5_SAICN</name>
<evidence type="ECO:0000313" key="2">
    <source>
        <dbReference type="Proteomes" id="UP000033140"/>
    </source>
</evidence>